<name>A0A2V4NYL6_9ACTN</name>
<dbReference type="AlphaFoldDB" id="A0A2V4NYL6"/>
<proteinExistence type="predicted"/>
<feature type="region of interest" description="Disordered" evidence="2">
    <location>
        <begin position="31"/>
        <end position="62"/>
    </location>
</feature>
<dbReference type="Proteomes" id="UP000248039">
    <property type="component" value="Unassembled WGS sequence"/>
</dbReference>
<sequence>MSPISRARRRPAAALGTAAVVLALFTATACGPDETKNPPPAASSPAATSPSADPAGKGLPAGLPSLDELKKWKFADWDNWAKQHVITPATKGFWDLQKMLQAKPTTPVAPPQQPTDDGNDPLPAPIQAKAMAHPYTPQYGVDGKVFFDVGGGKHAVCSATVVSDPAHPGKSNLVWTAGHCLTSGKSGQQYTNLAFVPAFNSSGAVSHGQTAKSPDQFAPFGIWDATQAITSPQWTAEGGEYGSAASQYDFAILRVQPETGSKSLEETVGGSVPVWFDAPRDQLRITAVGYPSAPPFDGMEMERCEAGKPSRLSFDKTRPPMDVIGCTMTAGSSGGGWFSVKDGKPALVSNTSIGPENSSWLAGPYLDDVAAHALDYIAKKG</sequence>
<comment type="caution">
    <text evidence="4">The sequence shown here is derived from an EMBL/GenBank/DDBJ whole genome shotgun (WGS) entry which is preliminary data.</text>
</comment>
<evidence type="ECO:0000313" key="4">
    <source>
        <dbReference type="EMBL" id="PYC76943.1"/>
    </source>
</evidence>
<dbReference type="RefSeq" id="WP_110671372.1">
    <property type="nucleotide sequence ID" value="NZ_PYBW01000078.1"/>
</dbReference>
<accession>A0A2V4NYL6</accession>
<protein>
    <recommendedName>
        <fullName evidence="6">V8-like Glu-specific endopeptidase</fullName>
    </recommendedName>
</protein>
<evidence type="ECO:0000256" key="3">
    <source>
        <dbReference type="SAM" id="SignalP"/>
    </source>
</evidence>
<feature type="chain" id="PRO_5015976973" description="V8-like Glu-specific endopeptidase" evidence="3">
    <location>
        <begin position="30"/>
        <end position="381"/>
    </location>
</feature>
<evidence type="ECO:0000256" key="2">
    <source>
        <dbReference type="SAM" id="MobiDB-lite"/>
    </source>
</evidence>
<dbReference type="PANTHER" id="PTHR15462:SF19">
    <property type="entry name" value="PEPTIDASE S1 DOMAIN-CONTAINING PROTEIN"/>
    <property type="match status" value="1"/>
</dbReference>
<dbReference type="Gene3D" id="2.40.10.10">
    <property type="entry name" value="Trypsin-like serine proteases"/>
    <property type="match status" value="2"/>
</dbReference>
<dbReference type="PANTHER" id="PTHR15462">
    <property type="entry name" value="SERINE PROTEASE"/>
    <property type="match status" value="1"/>
</dbReference>
<gene>
    <name evidence="4" type="ORF">C7C46_20685</name>
</gene>
<dbReference type="InterPro" id="IPR043504">
    <property type="entry name" value="Peptidase_S1_PA_chymotrypsin"/>
</dbReference>
<dbReference type="OrthoDB" id="5121599at2"/>
<dbReference type="InterPro" id="IPR009003">
    <property type="entry name" value="Peptidase_S1_PA"/>
</dbReference>
<dbReference type="Pfam" id="PF13365">
    <property type="entry name" value="Trypsin_2"/>
    <property type="match status" value="1"/>
</dbReference>
<evidence type="ECO:0000256" key="1">
    <source>
        <dbReference type="ARBA" id="ARBA00022729"/>
    </source>
</evidence>
<feature type="compositionally biased region" description="Low complexity" evidence="2">
    <location>
        <begin position="43"/>
        <end position="55"/>
    </location>
</feature>
<dbReference type="SUPFAM" id="SSF50494">
    <property type="entry name" value="Trypsin-like serine proteases"/>
    <property type="match status" value="1"/>
</dbReference>
<reference evidence="4 5" key="1">
    <citation type="submission" date="2018-03" db="EMBL/GenBank/DDBJ databases">
        <title>Bioinformatic expansion and discovery of thiopeptide antibiotics.</title>
        <authorList>
            <person name="Schwalen C.J."/>
            <person name="Hudson G.A."/>
            <person name="Mitchell D.A."/>
        </authorList>
    </citation>
    <scope>NUCLEOTIDE SEQUENCE [LARGE SCALE GENOMIC DNA]</scope>
    <source>
        <strain evidence="4 5">ATCC 21389</strain>
    </source>
</reference>
<feature type="signal peptide" evidence="3">
    <location>
        <begin position="1"/>
        <end position="29"/>
    </location>
</feature>
<dbReference type="InterPro" id="IPR050966">
    <property type="entry name" value="Glutamyl_endopeptidase"/>
</dbReference>
<dbReference type="PROSITE" id="PS51257">
    <property type="entry name" value="PROKAR_LIPOPROTEIN"/>
    <property type="match status" value="1"/>
</dbReference>
<evidence type="ECO:0008006" key="6">
    <source>
        <dbReference type="Google" id="ProtNLM"/>
    </source>
</evidence>
<keyword evidence="5" id="KW-1185">Reference proteome</keyword>
<dbReference type="EMBL" id="PYBW01000078">
    <property type="protein sequence ID" value="PYC76943.1"/>
    <property type="molecule type" value="Genomic_DNA"/>
</dbReference>
<organism evidence="4 5">
    <name type="scientific">Streptomyces tateyamensis</name>
    <dbReference type="NCBI Taxonomy" id="565073"/>
    <lineage>
        <taxon>Bacteria</taxon>
        <taxon>Bacillati</taxon>
        <taxon>Actinomycetota</taxon>
        <taxon>Actinomycetes</taxon>
        <taxon>Kitasatosporales</taxon>
        <taxon>Streptomycetaceae</taxon>
        <taxon>Streptomyces</taxon>
    </lineage>
</organism>
<evidence type="ECO:0000313" key="5">
    <source>
        <dbReference type="Proteomes" id="UP000248039"/>
    </source>
</evidence>
<keyword evidence="1 3" id="KW-0732">Signal</keyword>